<evidence type="ECO:0000256" key="1">
    <source>
        <dbReference type="SAM" id="MobiDB-lite"/>
    </source>
</evidence>
<dbReference type="AlphaFoldDB" id="A0AAV2MG05"/>
<accession>A0AAV2MG05</accession>
<feature type="compositionally biased region" description="Basic and acidic residues" evidence="1">
    <location>
        <begin position="103"/>
        <end position="116"/>
    </location>
</feature>
<dbReference type="EMBL" id="OZ035829">
    <property type="protein sequence ID" value="CAL1612348.1"/>
    <property type="molecule type" value="Genomic_DNA"/>
</dbReference>
<keyword evidence="3" id="KW-1185">Reference proteome</keyword>
<evidence type="ECO:0000313" key="2">
    <source>
        <dbReference type="EMBL" id="CAL1612348.1"/>
    </source>
</evidence>
<protein>
    <submittedName>
        <fullName evidence="2">Uncharacterized protein</fullName>
    </submittedName>
</protein>
<sequence length="144" mass="15521">MPEGPSGSSDLLAVTEEIRAHLLLLYRGCDHSSLCLKITRSQTSSLGVRGGSLEGPESIIPQPSRRFSMHFDSLKYKRPQQQSELWVRRGPPQMDDTSAVNVKGERGLGTRLHEKPMGPGLAPGRLPGLSGGTQATGGTVYRPS</sequence>
<proteinExistence type="predicted"/>
<evidence type="ECO:0000313" key="3">
    <source>
        <dbReference type="Proteomes" id="UP001497482"/>
    </source>
</evidence>
<reference evidence="2 3" key="1">
    <citation type="submission" date="2024-04" db="EMBL/GenBank/DDBJ databases">
        <authorList>
            <person name="Waldvogel A.-M."/>
            <person name="Schoenle A."/>
        </authorList>
    </citation>
    <scope>NUCLEOTIDE SEQUENCE [LARGE SCALE GENOMIC DNA]</scope>
</reference>
<feature type="compositionally biased region" description="Low complexity" evidence="1">
    <location>
        <begin position="118"/>
        <end position="128"/>
    </location>
</feature>
<feature type="region of interest" description="Disordered" evidence="1">
    <location>
        <begin position="80"/>
        <end position="144"/>
    </location>
</feature>
<name>A0AAV2MG05_KNICA</name>
<gene>
    <name evidence="2" type="ORF">KC01_LOCUS38672</name>
</gene>
<dbReference type="Proteomes" id="UP001497482">
    <property type="component" value="Chromosome 7"/>
</dbReference>
<organism evidence="2 3">
    <name type="scientific">Knipowitschia caucasica</name>
    <name type="common">Caucasian dwarf goby</name>
    <name type="synonym">Pomatoschistus caucasicus</name>
    <dbReference type="NCBI Taxonomy" id="637954"/>
    <lineage>
        <taxon>Eukaryota</taxon>
        <taxon>Metazoa</taxon>
        <taxon>Chordata</taxon>
        <taxon>Craniata</taxon>
        <taxon>Vertebrata</taxon>
        <taxon>Euteleostomi</taxon>
        <taxon>Actinopterygii</taxon>
        <taxon>Neopterygii</taxon>
        <taxon>Teleostei</taxon>
        <taxon>Neoteleostei</taxon>
        <taxon>Acanthomorphata</taxon>
        <taxon>Gobiaria</taxon>
        <taxon>Gobiiformes</taxon>
        <taxon>Gobioidei</taxon>
        <taxon>Gobiidae</taxon>
        <taxon>Gobiinae</taxon>
        <taxon>Knipowitschia</taxon>
    </lineage>
</organism>